<dbReference type="OrthoDB" id="1115140at2"/>
<feature type="transmembrane region" description="Helical" evidence="2">
    <location>
        <begin position="211"/>
        <end position="232"/>
    </location>
</feature>
<evidence type="ECO:0000313" key="5">
    <source>
        <dbReference type="Proteomes" id="UP000291591"/>
    </source>
</evidence>
<evidence type="ECO:0000256" key="2">
    <source>
        <dbReference type="SAM" id="Phobius"/>
    </source>
</evidence>
<feature type="compositionally biased region" description="Basic and acidic residues" evidence="1">
    <location>
        <begin position="283"/>
        <end position="303"/>
    </location>
</feature>
<organism evidence="4 5">
    <name type="scientific">Pseudonocardia sediminis</name>
    <dbReference type="NCBI Taxonomy" id="1397368"/>
    <lineage>
        <taxon>Bacteria</taxon>
        <taxon>Bacillati</taxon>
        <taxon>Actinomycetota</taxon>
        <taxon>Actinomycetes</taxon>
        <taxon>Pseudonocardiales</taxon>
        <taxon>Pseudonocardiaceae</taxon>
        <taxon>Pseudonocardia</taxon>
    </lineage>
</organism>
<keyword evidence="2" id="KW-1133">Transmembrane helix</keyword>
<dbReference type="Proteomes" id="UP000291591">
    <property type="component" value="Unassembled WGS sequence"/>
</dbReference>
<comment type="caution">
    <text evidence="4">The sequence shown here is derived from an EMBL/GenBank/DDBJ whole genome shotgun (WGS) entry which is preliminary data.</text>
</comment>
<feature type="domain" description="CHASE3" evidence="3">
    <location>
        <begin position="60"/>
        <end position="201"/>
    </location>
</feature>
<dbReference type="InterPro" id="IPR007891">
    <property type="entry name" value="CHASE3"/>
</dbReference>
<keyword evidence="2" id="KW-0812">Transmembrane</keyword>
<dbReference type="Pfam" id="PF05227">
    <property type="entry name" value="CHASE3"/>
    <property type="match status" value="1"/>
</dbReference>
<protein>
    <submittedName>
        <fullName evidence="4">CHASE3 domain sensor protein</fullName>
    </submittedName>
</protein>
<evidence type="ECO:0000259" key="3">
    <source>
        <dbReference type="Pfam" id="PF05227"/>
    </source>
</evidence>
<keyword evidence="2" id="KW-0472">Membrane</keyword>
<name>A0A4Q7V887_PSEST</name>
<gene>
    <name evidence="4" type="ORF">EV383_5963</name>
</gene>
<evidence type="ECO:0000313" key="4">
    <source>
        <dbReference type="EMBL" id="RZT89009.1"/>
    </source>
</evidence>
<feature type="compositionally biased region" description="Basic and acidic residues" evidence="1">
    <location>
        <begin position="262"/>
        <end position="276"/>
    </location>
</feature>
<keyword evidence="5" id="KW-1185">Reference proteome</keyword>
<feature type="region of interest" description="Disordered" evidence="1">
    <location>
        <begin position="252"/>
        <end position="303"/>
    </location>
</feature>
<sequence>MARSLRDTLSASAQPAMRLWHRVPMRVQGRITVGLPLVAVVISACLALSGNLQRVDIETDIQRKFETSVALGELTTLMVNAETGVRGYQLTGQTAFLEPFTQASAELPTVMTQLTELASAEPGEAPRETKLGRIQELRDLTGRQLADLERQRTVAATGGGAATNAEIRQDLVFGKDLMDRIRAEVDEMRTEEQALLDDRIAEINDIRTRDYVSVAIALVAAVVMRFLAWYLFRNGIVRRVDRLADTVRIIRNGGPVPSPPPVKRDRMGELEREVHLLDSSTSARDDDRVSAGEASRERPAQTG</sequence>
<evidence type="ECO:0000256" key="1">
    <source>
        <dbReference type="SAM" id="MobiDB-lite"/>
    </source>
</evidence>
<dbReference type="EMBL" id="SHKL01000001">
    <property type="protein sequence ID" value="RZT89009.1"/>
    <property type="molecule type" value="Genomic_DNA"/>
</dbReference>
<proteinExistence type="predicted"/>
<accession>A0A4Q7V887</accession>
<dbReference type="RefSeq" id="WP_130293237.1">
    <property type="nucleotide sequence ID" value="NZ_SHKL01000001.1"/>
</dbReference>
<dbReference type="CDD" id="cd19410">
    <property type="entry name" value="HK9-like_sensor"/>
    <property type="match status" value="1"/>
</dbReference>
<reference evidence="4 5" key="1">
    <citation type="submission" date="2019-02" db="EMBL/GenBank/DDBJ databases">
        <title>Sequencing the genomes of 1000 actinobacteria strains.</title>
        <authorList>
            <person name="Klenk H.-P."/>
        </authorList>
    </citation>
    <scope>NUCLEOTIDE SEQUENCE [LARGE SCALE GENOMIC DNA]</scope>
    <source>
        <strain evidence="4 5">DSM 45779</strain>
    </source>
</reference>
<dbReference type="AlphaFoldDB" id="A0A4Q7V887"/>